<feature type="transmembrane region" description="Helical" evidence="1">
    <location>
        <begin position="25"/>
        <end position="44"/>
    </location>
</feature>
<evidence type="ECO:0000313" key="2">
    <source>
        <dbReference type="EMBL" id="GIO34991.1"/>
    </source>
</evidence>
<keyword evidence="1" id="KW-0472">Membrane</keyword>
<protein>
    <submittedName>
        <fullName evidence="2">Uncharacterized protein</fullName>
    </submittedName>
</protein>
<accession>A0A920CCR3</accession>
<feature type="transmembrane region" description="Helical" evidence="1">
    <location>
        <begin position="108"/>
        <end position="126"/>
    </location>
</feature>
<feature type="transmembrane region" description="Helical" evidence="1">
    <location>
        <begin position="50"/>
        <end position="74"/>
    </location>
</feature>
<proteinExistence type="predicted"/>
<comment type="caution">
    <text evidence="2">The sequence shown here is derived from an EMBL/GenBank/DDBJ whole genome shotgun (WGS) entry which is preliminary data.</text>
</comment>
<reference evidence="2" key="1">
    <citation type="submission" date="2021-03" db="EMBL/GenBank/DDBJ databases">
        <title>Antimicrobial resistance genes in bacteria isolated from Japanese honey, and their potential for conferring macrolide and lincosamide resistance in the American foulbrood pathogen Paenibacillus larvae.</title>
        <authorList>
            <person name="Okamoto M."/>
            <person name="Kumagai M."/>
            <person name="Kanamori H."/>
            <person name="Takamatsu D."/>
        </authorList>
    </citation>
    <scope>NUCLEOTIDE SEQUENCE</scope>
    <source>
        <strain evidence="2">J2TS6</strain>
    </source>
</reference>
<gene>
    <name evidence="2" type="ORF">J2TS6_61320</name>
</gene>
<dbReference type="AlphaFoldDB" id="A0A920CCR3"/>
<evidence type="ECO:0000256" key="1">
    <source>
        <dbReference type="SAM" id="Phobius"/>
    </source>
</evidence>
<dbReference type="Proteomes" id="UP000679779">
    <property type="component" value="Unassembled WGS sequence"/>
</dbReference>
<keyword evidence="1" id="KW-1133">Transmembrane helix</keyword>
<keyword evidence="1" id="KW-0812">Transmembrane</keyword>
<feature type="transmembrane region" description="Helical" evidence="1">
    <location>
        <begin position="132"/>
        <end position="151"/>
    </location>
</feature>
<dbReference type="EMBL" id="BORQ01000016">
    <property type="protein sequence ID" value="GIO34991.1"/>
    <property type="molecule type" value="Genomic_DNA"/>
</dbReference>
<keyword evidence="3" id="KW-1185">Reference proteome</keyword>
<organism evidence="2 3">
    <name type="scientific">Paenibacillus albilobatus</name>
    <dbReference type="NCBI Taxonomy" id="2716884"/>
    <lineage>
        <taxon>Bacteria</taxon>
        <taxon>Bacillati</taxon>
        <taxon>Bacillota</taxon>
        <taxon>Bacilli</taxon>
        <taxon>Bacillales</taxon>
        <taxon>Paenibacillaceae</taxon>
        <taxon>Paenibacillus</taxon>
    </lineage>
</organism>
<sequence>MTEENNINATFYHYKLIKRIPVKRIFVRCYLLLPYIALIAETLLISWMSIFYFVLAAPLVFWIHYVISRSVLLLSGSAYHKRWKFSMQIPWVGYVTDQHISFRMFRKVYTYITSIGLVLFLAFLFFSPLSFVVSLLFWHLWLLLPRFYVYARLSRLRKDGMIKFNRQDISYYQQ</sequence>
<dbReference type="RefSeq" id="WP_160045414.1">
    <property type="nucleotide sequence ID" value="NZ_BORQ01000016.1"/>
</dbReference>
<name>A0A920CCR3_9BACL</name>
<evidence type="ECO:0000313" key="3">
    <source>
        <dbReference type="Proteomes" id="UP000679779"/>
    </source>
</evidence>